<organism evidence="1 2">
    <name type="scientific">Actinomadura hallensis</name>
    <dbReference type="NCBI Taxonomy" id="337895"/>
    <lineage>
        <taxon>Bacteria</taxon>
        <taxon>Bacillati</taxon>
        <taxon>Actinomycetota</taxon>
        <taxon>Actinomycetes</taxon>
        <taxon>Streptosporangiales</taxon>
        <taxon>Thermomonosporaceae</taxon>
        <taxon>Actinomadura</taxon>
    </lineage>
</organism>
<comment type="caution">
    <text evidence="1">The sequence shown here is derived from an EMBL/GenBank/DDBJ whole genome shotgun (WGS) entry which is preliminary data.</text>
</comment>
<sequence length="75" mass="8012">MVGVAAKDPRGLIPGWAFDLLTEDFRKKHHTSHAYTDTDPPPASDGRGLRGLAFSGQGHEIRNCQAAMAAFSCSA</sequence>
<evidence type="ECO:0000313" key="2">
    <source>
        <dbReference type="Proteomes" id="UP000316706"/>
    </source>
</evidence>
<accession>A0A543IKZ5</accession>
<keyword evidence="2" id="KW-1185">Reference proteome</keyword>
<evidence type="ECO:0000313" key="1">
    <source>
        <dbReference type="EMBL" id="TQM71263.1"/>
    </source>
</evidence>
<gene>
    <name evidence="1" type="ORF">FHX41_5025</name>
</gene>
<dbReference type="AlphaFoldDB" id="A0A543IKZ5"/>
<reference evidence="1 2" key="1">
    <citation type="submission" date="2019-06" db="EMBL/GenBank/DDBJ databases">
        <title>Sequencing the genomes of 1000 actinobacteria strains.</title>
        <authorList>
            <person name="Klenk H.-P."/>
        </authorList>
    </citation>
    <scope>NUCLEOTIDE SEQUENCE [LARGE SCALE GENOMIC DNA]</scope>
    <source>
        <strain evidence="1 2">DSM 45043</strain>
    </source>
</reference>
<protein>
    <submittedName>
        <fullName evidence="1">Uncharacterized protein</fullName>
    </submittedName>
</protein>
<name>A0A543IKZ5_9ACTN</name>
<proteinExistence type="predicted"/>
<dbReference type="Proteomes" id="UP000316706">
    <property type="component" value="Unassembled WGS sequence"/>
</dbReference>
<dbReference type="EMBL" id="VFPO01000001">
    <property type="protein sequence ID" value="TQM71263.1"/>
    <property type="molecule type" value="Genomic_DNA"/>
</dbReference>